<evidence type="ECO:0000313" key="3">
    <source>
        <dbReference type="Proteomes" id="UP000327000"/>
    </source>
</evidence>
<sequence length="301" mass="31673">MAGDRVTRPGHIQIGDGLLLGPGTPYGWRTLTGWEESPGLDSGTVNRSDAHGGFPGRLLAQPRTITVEGLVVRTEPGLMEAAVRDLAAATALRDDEQPLVVQLDAAPPLMCYARCIRRAVPVEAGGYAVGVAVGGALQFEATDPRRYAVVEQTVETRLPQPEPGLDWHLAPGPEHLAWPLEFGTPGSTGTMTAVNSGDAPAHPLIAFRGPVELPSLTNITTGEAIEYDIALGDGDVLVVDTSAGTVTLNGSASRLHTVTARSTPEQLVTLGPGASMLAFRAAPWSMDPRAGCTVTWRSAYW</sequence>
<dbReference type="RefSeq" id="WP_152265772.1">
    <property type="nucleotide sequence ID" value="NZ_VOKX01000117.1"/>
</dbReference>
<evidence type="ECO:0000259" key="1">
    <source>
        <dbReference type="Pfam" id="PF22768"/>
    </source>
</evidence>
<organism evidence="2 3">
    <name type="scientific">Streptomyces mobaraensis</name>
    <name type="common">Streptoverticillium mobaraense</name>
    <dbReference type="NCBI Taxonomy" id="35621"/>
    <lineage>
        <taxon>Bacteria</taxon>
        <taxon>Bacillati</taxon>
        <taxon>Actinomycetota</taxon>
        <taxon>Actinomycetes</taxon>
        <taxon>Kitasatosporales</taxon>
        <taxon>Streptomycetaceae</taxon>
        <taxon>Streptomyces</taxon>
    </lineage>
</organism>
<proteinExistence type="predicted"/>
<dbReference type="AlphaFoldDB" id="A0A5N5W0K4"/>
<gene>
    <name evidence="2" type="ORF">FRZ00_30890</name>
</gene>
<feature type="domain" description="Siphovirus-type tail component C-terminal" evidence="1">
    <location>
        <begin position="197"/>
        <end position="300"/>
    </location>
</feature>
<dbReference type="Proteomes" id="UP000327000">
    <property type="component" value="Unassembled WGS sequence"/>
</dbReference>
<dbReference type="InterPro" id="IPR054738">
    <property type="entry name" value="Siphovirus-type_tail_C"/>
</dbReference>
<name>A0A5N5W0K4_STRMB</name>
<protein>
    <recommendedName>
        <fullName evidence="1">Siphovirus-type tail component C-terminal domain-containing protein</fullName>
    </recommendedName>
</protein>
<accession>A0A5N5W0K4</accession>
<keyword evidence="3" id="KW-1185">Reference proteome</keyword>
<dbReference type="EMBL" id="VOKX01000117">
    <property type="protein sequence ID" value="KAB7834070.1"/>
    <property type="molecule type" value="Genomic_DNA"/>
</dbReference>
<evidence type="ECO:0000313" key="2">
    <source>
        <dbReference type="EMBL" id="KAB7834070.1"/>
    </source>
</evidence>
<dbReference type="Gene3D" id="2.60.120.860">
    <property type="match status" value="1"/>
</dbReference>
<dbReference type="Pfam" id="PF22768">
    <property type="entry name" value="SPP1_Dit"/>
    <property type="match status" value="1"/>
</dbReference>
<reference evidence="2 3" key="1">
    <citation type="journal article" date="2019" name="Microb. Cell Fact.">
        <title>Exploring novel herbicidin analogues by transcriptional regulator overexpression and MS/MS molecular networking.</title>
        <authorList>
            <person name="Shi Y."/>
            <person name="Gu R."/>
            <person name="Li Y."/>
            <person name="Wang X."/>
            <person name="Ren W."/>
            <person name="Li X."/>
            <person name="Wang L."/>
            <person name="Xie Y."/>
            <person name="Hong B."/>
        </authorList>
    </citation>
    <scope>NUCLEOTIDE SEQUENCE [LARGE SCALE GENOMIC DNA]</scope>
    <source>
        <strain evidence="2 3">US-43</strain>
    </source>
</reference>
<comment type="caution">
    <text evidence="2">The sequence shown here is derived from an EMBL/GenBank/DDBJ whole genome shotgun (WGS) entry which is preliminary data.</text>
</comment>
<dbReference type="OrthoDB" id="5182475at2"/>